<dbReference type="InterPro" id="IPR049730">
    <property type="entry name" value="SNF2/RAD54-like_C"/>
</dbReference>
<evidence type="ECO:0000256" key="3">
    <source>
        <dbReference type="ARBA" id="ARBA00022840"/>
    </source>
</evidence>
<feature type="region of interest" description="Disordered" evidence="4">
    <location>
        <begin position="807"/>
        <end position="826"/>
    </location>
</feature>
<feature type="compositionally biased region" description="Basic and acidic residues" evidence="4">
    <location>
        <begin position="807"/>
        <end position="819"/>
    </location>
</feature>
<keyword evidence="7" id="KW-1185">Reference proteome</keyword>
<protein>
    <recommendedName>
        <fullName evidence="5">Helicase C-terminal domain-containing protein</fullName>
    </recommendedName>
</protein>
<evidence type="ECO:0000259" key="5">
    <source>
        <dbReference type="PROSITE" id="PS51194"/>
    </source>
</evidence>
<dbReference type="Gene3D" id="3.40.50.300">
    <property type="entry name" value="P-loop containing nucleotide triphosphate hydrolases"/>
    <property type="match status" value="1"/>
</dbReference>
<dbReference type="InterPro" id="IPR000330">
    <property type="entry name" value="SNF2_N"/>
</dbReference>
<gene>
    <name evidence="6" type="primary">RDH54</name>
    <name evidence="6" type="ORF">CspeluHIS016_0206090</name>
</gene>
<evidence type="ECO:0000256" key="4">
    <source>
        <dbReference type="SAM" id="MobiDB-lite"/>
    </source>
</evidence>
<dbReference type="Proteomes" id="UP001222932">
    <property type="component" value="Unassembled WGS sequence"/>
</dbReference>
<name>A0AAD3YAZ5_9TREE</name>
<dbReference type="CDD" id="cd18793">
    <property type="entry name" value="SF2_C_SNF"/>
    <property type="match status" value="1"/>
</dbReference>
<keyword evidence="2" id="KW-0378">Hydrolase</keyword>
<dbReference type="EMBL" id="BTCM01000002">
    <property type="protein sequence ID" value="GMK55553.1"/>
    <property type="molecule type" value="Genomic_DNA"/>
</dbReference>
<dbReference type="Gene3D" id="1.20.120.850">
    <property type="entry name" value="SWI2/SNF2 ATPases, N-terminal domain"/>
    <property type="match status" value="1"/>
</dbReference>
<dbReference type="GO" id="GO:0016787">
    <property type="term" value="F:hydrolase activity"/>
    <property type="evidence" value="ECO:0007669"/>
    <property type="project" value="UniProtKB-KW"/>
</dbReference>
<reference evidence="6" key="2">
    <citation type="submission" date="2023-06" db="EMBL/GenBank/DDBJ databases">
        <authorList>
            <person name="Kobayashi Y."/>
            <person name="Kayamori A."/>
            <person name="Aoki K."/>
            <person name="Shiwa Y."/>
            <person name="Fujita N."/>
            <person name="Sugita T."/>
            <person name="Iwasaki W."/>
            <person name="Tanaka N."/>
            <person name="Takashima M."/>
        </authorList>
    </citation>
    <scope>NUCLEOTIDE SEQUENCE</scope>
    <source>
        <strain evidence="6">HIS016</strain>
    </source>
</reference>
<dbReference type="InterPro" id="IPR050496">
    <property type="entry name" value="SNF2_RAD54_helicase_repair"/>
</dbReference>
<organism evidence="6 7">
    <name type="scientific">Cutaneotrichosporon spelunceum</name>
    <dbReference type="NCBI Taxonomy" id="1672016"/>
    <lineage>
        <taxon>Eukaryota</taxon>
        <taxon>Fungi</taxon>
        <taxon>Dikarya</taxon>
        <taxon>Basidiomycota</taxon>
        <taxon>Agaricomycotina</taxon>
        <taxon>Tremellomycetes</taxon>
        <taxon>Trichosporonales</taxon>
        <taxon>Trichosporonaceae</taxon>
        <taxon>Cutaneotrichosporon</taxon>
    </lineage>
</organism>
<feature type="region of interest" description="Disordered" evidence="4">
    <location>
        <begin position="26"/>
        <end position="51"/>
    </location>
</feature>
<sequence>MAGVTKEELDAIFATVDAAENADRALNSCDDDSDYDMPKPLPPTQPMRPALAPASLPLRAPLRAAPSNRAMAESGRGGRMAYSTNKGAGDAHYFMVQCMATTSLIGGLPGPGSEMRVGQMDCEVDRAVSYDEYNRATSCLNKPMNAPLNSMANPTSRLGGTPNPPKAPIANGRGLTSGATQVNPINRPFTPVRPTTGLSRTTRTPSSVPPLSHFAAAADRPTPQSAQSFYGQPAKPARKIFIGDRNSKEREAWGGALHDPKAPGALVLPRPPESEAKRMGVAINDVVVDPAIGEKLRDHQREGVSFMYRCAMGMTGANGTGCILADEMEQSPWSNESKVIGKALVVCPVSLVNNWAQEFKKWTRGDITVVPVGDKEDVRTAAFPTNPGLHVMIIGYEKLRNNKIKYCQPPIGLIVCDEGHRLKSKDNKTTKMFDELSCTRRIRKSSLGPRSPSPDRYSAFSRQFEKPILKARTPNCSKKDADVGLERSEQLKELSLEFVLRRTSEVLTNFLPPKSEYVLFVAPSKLQLEVFRRLLGGPRDVTTMLRSMSSTQSLATIDLLRKVANSPTLLRKKEDGSRDEDALDLVQSALSVIPPKTRTVDATISGKLTVLENILSSVAYARTEKIVVVSSWTTTLNLIQDLCIRHRYDFLRLDGSTPQKQRQELVDRFNRGSVQDSMVFLLSAKAGGVGLNLIGASRLVLFDSDWNPSTDLQAMARIHRDGQKKPVFIYRLLTVNTIDEKIYQRQITKMGLSDQMLGDGGGQKAAKDSFSFEELRDIFTVSLHTDGCGTHDLLGCDCGGKGGVKLKGSEEPDTPDVHSDSSSGDEAKAGFISASQFDSEPTAKMVRKANRAQADKLAALKEWAHVDAFDSASVGGIKDDLLYNLLREAQKVDEAKAKKAGNTERPTKKLRTADSCSSSRVSSPSVDTAGASPAPESDGSDLDDSDEEAVRVPARRKTRPRASRTTAAVDMGIDHVKKHNLHTIAADGGVGRILYVFEKESSARI</sequence>
<dbReference type="Gene3D" id="3.40.50.10810">
    <property type="entry name" value="Tandem AAA-ATPase domain"/>
    <property type="match status" value="1"/>
</dbReference>
<dbReference type="PROSITE" id="PS51194">
    <property type="entry name" value="HELICASE_CTER"/>
    <property type="match status" value="1"/>
</dbReference>
<dbReference type="GO" id="GO:0000724">
    <property type="term" value="P:double-strand break repair via homologous recombination"/>
    <property type="evidence" value="ECO:0007669"/>
    <property type="project" value="TreeGrafter"/>
</dbReference>
<comment type="caution">
    <text evidence="6">The sequence shown here is derived from an EMBL/GenBank/DDBJ whole genome shotgun (WGS) entry which is preliminary data.</text>
</comment>
<dbReference type="InterPro" id="IPR001650">
    <property type="entry name" value="Helicase_C-like"/>
</dbReference>
<evidence type="ECO:0000256" key="2">
    <source>
        <dbReference type="ARBA" id="ARBA00022801"/>
    </source>
</evidence>
<dbReference type="InterPro" id="IPR027417">
    <property type="entry name" value="P-loop_NTPase"/>
</dbReference>
<accession>A0AAD3YAZ5</accession>
<feature type="compositionally biased region" description="Low complexity" evidence="4">
    <location>
        <begin position="915"/>
        <end position="925"/>
    </location>
</feature>
<dbReference type="Pfam" id="PF00271">
    <property type="entry name" value="Helicase_C"/>
    <property type="match status" value="1"/>
</dbReference>
<dbReference type="InterPro" id="IPR014001">
    <property type="entry name" value="Helicase_ATP-bd"/>
</dbReference>
<evidence type="ECO:0000256" key="1">
    <source>
        <dbReference type="ARBA" id="ARBA00022741"/>
    </source>
</evidence>
<feature type="compositionally biased region" description="Basic residues" evidence="4">
    <location>
        <begin position="953"/>
        <end position="962"/>
    </location>
</feature>
<feature type="compositionally biased region" description="Acidic residues" evidence="4">
    <location>
        <begin position="938"/>
        <end position="947"/>
    </location>
</feature>
<dbReference type="GO" id="GO:0015616">
    <property type="term" value="F:DNA translocase activity"/>
    <property type="evidence" value="ECO:0007669"/>
    <property type="project" value="TreeGrafter"/>
</dbReference>
<dbReference type="PANTHER" id="PTHR45629">
    <property type="entry name" value="SNF2/RAD54 FAMILY MEMBER"/>
    <property type="match status" value="1"/>
</dbReference>
<feature type="compositionally biased region" description="Polar residues" evidence="4">
    <location>
        <begin position="196"/>
        <end position="206"/>
    </location>
</feature>
<dbReference type="AlphaFoldDB" id="A0AAD3YAZ5"/>
<feature type="compositionally biased region" description="Basic and acidic residues" evidence="4">
    <location>
        <begin position="893"/>
        <end position="907"/>
    </location>
</feature>
<dbReference type="GO" id="GO:0007131">
    <property type="term" value="P:reciprocal meiotic recombination"/>
    <property type="evidence" value="ECO:0007669"/>
    <property type="project" value="TreeGrafter"/>
</dbReference>
<dbReference type="SMART" id="SM00490">
    <property type="entry name" value="HELICc"/>
    <property type="match status" value="1"/>
</dbReference>
<dbReference type="SMART" id="SM00487">
    <property type="entry name" value="DEXDc"/>
    <property type="match status" value="1"/>
</dbReference>
<keyword evidence="1" id="KW-0547">Nucleotide-binding</keyword>
<feature type="domain" description="Helicase C-terminal" evidence="5">
    <location>
        <begin position="610"/>
        <end position="776"/>
    </location>
</feature>
<reference evidence="6" key="1">
    <citation type="journal article" date="2023" name="BMC Genomics">
        <title>Chromosome-level genome assemblies of Cutaneotrichosporon spp. (Trichosporonales, Basidiomycota) reveal imbalanced evolution between nucleotide sequences and chromosome synteny.</title>
        <authorList>
            <person name="Kobayashi Y."/>
            <person name="Kayamori A."/>
            <person name="Aoki K."/>
            <person name="Shiwa Y."/>
            <person name="Matsutani M."/>
            <person name="Fujita N."/>
            <person name="Sugita T."/>
            <person name="Iwasaki W."/>
            <person name="Tanaka N."/>
            <person name="Takashima M."/>
        </authorList>
    </citation>
    <scope>NUCLEOTIDE SEQUENCE</scope>
    <source>
        <strain evidence="6">HIS016</strain>
    </source>
</reference>
<dbReference type="SUPFAM" id="SSF52540">
    <property type="entry name" value="P-loop containing nucleoside triphosphate hydrolases"/>
    <property type="match status" value="2"/>
</dbReference>
<evidence type="ECO:0000313" key="7">
    <source>
        <dbReference type="Proteomes" id="UP001222932"/>
    </source>
</evidence>
<dbReference type="GO" id="GO:0005634">
    <property type="term" value="C:nucleus"/>
    <property type="evidence" value="ECO:0007669"/>
    <property type="project" value="TreeGrafter"/>
</dbReference>
<dbReference type="Pfam" id="PF00176">
    <property type="entry name" value="SNF2-rel_dom"/>
    <property type="match status" value="2"/>
</dbReference>
<feature type="region of interest" description="Disordered" evidence="4">
    <location>
        <begin position="893"/>
        <end position="966"/>
    </location>
</feature>
<dbReference type="InterPro" id="IPR038718">
    <property type="entry name" value="SNF2-like_sf"/>
</dbReference>
<dbReference type="GO" id="GO:0005524">
    <property type="term" value="F:ATP binding"/>
    <property type="evidence" value="ECO:0007669"/>
    <property type="project" value="InterPro"/>
</dbReference>
<feature type="region of interest" description="Disordered" evidence="4">
    <location>
        <begin position="178"/>
        <end position="210"/>
    </location>
</feature>
<dbReference type="PANTHER" id="PTHR45629:SF7">
    <property type="entry name" value="DNA EXCISION REPAIR PROTEIN ERCC-6-RELATED"/>
    <property type="match status" value="1"/>
</dbReference>
<proteinExistence type="predicted"/>
<keyword evidence="3" id="KW-0067">ATP-binding</keyword>
<evidence type="ECO:0000313" key="6">
    <source>
        <dbReference type="EMBL" id="GMK55553.1"/>
    </source>
</evidence>